<accession>A0A5J6Z558</accession>
<dbReference type="EMBL" id="CP045032">
    <property type="protein sequence ID" value="QFQ02156.1"/>
    <property type="molecule type" value="Genomic_DNA"/>
</dbReference>
<evidence type="ECO:0000256" key="4">
    <source>
        <dbReference type="ARBA" id="ARBA00044936"/>
    </source>
</evidence>
<dbReference type="Proteomes" id="UP000326711">
    <property type="component" value="Chromosome"/>
</dbReference>
<feature type="region of interest" description="Disordered" evidence="5">
    <location>
        <begin position="11"/>
        <end position="102"/>
    </location>
</feature>
<dbReference type="PANTHER" id="PTHR35798">
    <property type="entry name" value="CELL DIVISION PROTEIN SEPF"/>
    <property type="match status" value="1"/>
</dbReference>
<organism evidence="6 7">
    <name type="scientific">Corynebacterium urogenitale</name>
    <dbReference type="NCBI Taxonomy" id="2487892"/>
    <lineage>
        <taxon>Bacteria</taxon>
        <taxon>Bacillati</taxon>
        <taxon>Actinomycetota</taxon>
        <taxon>Actinomycetes</taxon>
        <taxon>Mycobacteriales</taxon>
        <taxon>Corynebacteriaceae</taxon>
        <taxon>Corynebacterium</taxon>
    </lineage>
</organism>
<dbReference type="Gene3D" id="3.30.110.150">
    <property type="entry name" value="SepF-like protein"/>
    <property type="match status" value="1"/>
</dbReference>
<feature type="compositionally biased region" description="Basic and acidic residues" evidence="5">
    <location>
        <begin position="29"/>
        <end position="63"/>
    </location>
</feature>
<evidence type="ECO:0000256" key="2">
    <source>
        <dbReference type="ARBA" id="ARBA00023210"/>
    </source>
</evidence>
<keyword evidence="2" id="KW-0717">Septation</keyword>
<dbReference type="GO" id="GO:0000917">
    <property type="term" value="P:division septum assembly"/>
    <property type="evidence" value="ECO:0007669"/>
    <property type="project" value="UniProtKB-KW"/>
</dbReference>
<dbReference type="InterPro" id="IPR007561">
    <property type="entry name" value="Cell_div_SepF/SepF-rel"/>
</dbReference>
<comment type="function">
    <text evidence="4">Cell division protein that is part of the divisome complex and is recruited early to the Z-ring. Probably stimulates Z-ring formation, perhaps through the cross-linking of FtsZ protofilaments. Its function overlaps with FtsA.</text>
</comment>
<dbReference type="OrthoDB" id="4411196at2"/>
<proteinExistence type="predicted"/>
<keyword evidence="1 6" id="KW-0132">Cell division</keyword>
<sequence length="188" mass="21004">MSDSFGGKIKDFFGFGEVDNYRDPYYGDSYREEREERDERDARSREDRDARGARVERSADRYAPRTAGSSYRDYGASSRPTSRYGEPESPRGAGTPQKTSEPQVVRLSLSEYGQAVELVEIIKTGDVVVFNLGGMEKSQAARVLDFATGLAKGVDAELKKLRGVRNFVMIPDGLTLEQSQLDQLVEDL</sequence>
<dbReference type="InterPro" id="IPR038594">
    <property type="entry name" value="SepF-like_sf"/>
</dbReference>
<dbReference type="Pfam" id="PF04472">
    <property type="entry name" value="SepF"/>
    <property type="match status" value="1"/>
</dbReference>
<dbReference type="InterPro" id="IPR023052">
    <property type="entry name" value="Cell_div_SepF"/>
</dbReference>
<name>A0A5J6Z558_9CORY</name>
<reference evidence="7" key="1">
    <citation type="submission" date="2019-10" db="EMBL/GenBank/DDBJ databases">
        <title>Complete genome sequence of Corynebacterium urogenitalis DSM 108747, isolated from the genital tract of a cow.</title>
        <authorList>
            <person name="Ruckert C."/>
            <person name="Ballas P."/>
            <person name="Wagener K."/>
            <person name="Drillich M."/>
            <person name="Kaempfer P."/>
            <person name="Busse H.-J."/>
            <person name="Ehling-Schulz M."/>
        </authorList>
    </citation>
    <scope>NUCLEOTIDE SEQUENCE [LARGE SCALE GENOMIC DNA]</scope>
    <source>
        <strain evidence="7">LMM 1652</strain>
    </source>
</reference>
<protein>
    <submittedName>
        <fullName evidence="6">Cell division protein SepF</fullName>
    </submittedName>
</protein>
<keyword evidence="3" id="KW-0131">Cell cycle</keyword>
<evidence type="ECO:0000256" key="3">
    <source>
        <dbReference type="ARBA" id="ARBA00023306"/>
    </source>
</evidence>
<dbReference type="RefSeq" id="WP_151902553.1">
    <property type="nucleotide sequence ID" value="NZ_CP045032.1"/>
</dbReference>
<keyword evidence="7" id="KW-1185">Reference proteome</keyword>
<gene>
    <name evidence="6" type="primary">sepF</name>
    <name evidence="6" type="ORF">CUROG_03885</name>
</gene>
<evidence type="ECO:0000256" key="5">
    <source>
        <dbReference type="SAM" id="MobiDB-lite"/>
    </source>
</evidence>
<dbReference type="PANTHER" id="PTHR35798:SF1">
    <property type="entry name" value="CELL DIVISION PROTEIN SEPF"/>
    <property type="match status" value="1"/>
</dbReference>
<dbReference type="AlphaFoldDB" id="A0A5J6Z558"/>
<dbReference type="KEGG" id="cuo:CUROG_03885"/>
<evidence type="ECO:0000256" key="1">
    <source>
        <dbReference type="ARBA" id="ARBA00022618"/>
    </source>
</evidence>
<evidence type="ECO:0000313" key="7">
    <source>
        <dbReference type="Proteomes" id="UP000326711"/>
    </source>
</evidence>
<evidence type="ECO:0000313" key="6">
    <source>
        <dbReference type="EMBL" id="QFQ02156.1"/>
    </source>
</evidence>